<dbReference type="GO" id="GO:0005615">
    <property type="term" value="C:extracellular space"/>
    <property type="evidence" value="ECO:0007669"/>
    <property type="project" value="InterPro"/>
</dbReference>
<dbReference type="SUPFAM" id="SSF56574">
    <property type="entry name" value="Serpins"/>
    <property type="match status" value="1"/>
</dbReference>
<dbReference type="AlphaFoldDB" id="A0A0B7AP59"/>
<evidence type="ECO:0000313" key="6">
    <source>
        <dbReference type="EMBL" id="CEK82372.1"/>
    </source>
</evidence>
<organism evidence="6">
    <name type="scientific">Arion vulgaris</name>
    <dbReference type="NCBI Taxonomy" id="1028688"/>
    <lineage>
        <taxon>Eukaryota</taxon>
        <taxon>Metazoa</taxon>
        <taxon>Spiralia</taxon>
        <taxon>Lophotrochozoa</taxon>
        <taxon>Mollusca</taxon>
        <taxon>Gastropoda</taxon>
        <taxon>Heterobranchia</taxon>
        <taxon>Euthyneura</taxon>
        <taxon>Panpulmonata</taxon>
        <taxon>Eupulmonata</taxon>
        <taxon>Stylommatophora</taxon>
        <taxon>Helicina</taxon>
        <taxon>Arionoidea</taxon>
        <taxon>Arionidae</taxon>
        <taxon>Arion</taxon>
    </lineage>
</organism>
<evidence type="ECO:0000256" key="3">
    <source>
        <dbReference type="SAM" id="MobiDB-lite"/>
    </source>
</evidence>
<feature type="domain" description="Serpin" evidence="5">
    <location>
        <begin position="139"/>
        <end position="507"/>
    </location>
</feature>
<dbReference type="SMART" id="SM00093">
    <property type="entry name" value="SERPIN"/>
    <property type="match status" value="1"/>
</dbReference>
<dbReference type="PANTHER" id="PTHR11461">
    <property type="entry name" value="SERINE PROTEASE INHIBITOR, SERPIN"/>
    <property type="match status" value="1"/>
</dbReference>
<evidence type="ECO:0000256" key="4">
    <source>
        <dbReference type="SAM" id="SignalP"/>
    </source>
</evidence>
<reference evidence="6" key="1">
    <citation type="submission" date="2014-12" db="EMBL/GenBank/DDBJ databases">
        <title>Insight into the proteome of Arion vulgaris.</title>
        <authorList>
            <person name="Aradska J."/>
            <person name="Bulat T."/>
            <person name="Smidak R."/>
            <person name="Sarate P."/>
            <person name="Gangsoo J."/>
            <person name="Sialana F."/>
            <person name="Bilban M."/>
            <person name="Lubec G."/>
        </authorList>
    </citation>
    <scope>NUCLEOTIDE SEQUENCE</scope>
    <source>
        <tissue evidence="6">Skin</tissue>
    </source>
</reference>
<dbReference type="Pfam" id="PF00079">
    <property type="entry name" value="Serpin"/>
    <property type="match status" value="1"/>
</dbReference>
<dbReference type="PROSITE" id="PS00284">
    <property type="entry name" value="SERPIN"/>
    <property type="match status" value="1"/>
</dbReference>
<dbReference type="EMBL" id="HACG01035508">
    <property type="protein sequence ID" value="CEK82373.1"/>
    <property type="molecule type" value="Transcribed_RNA"/>
</dbReference>
<feature type="compositionally biased region" description="Basic and acidic residues" evidence="3">
    <location>
        <begin position="98"/>
        <end position="110"/>
    </location>
</feature>
<dbReference type="PANTHER" id="PTHR11461:SF211">
    <property type="entry name" value="GH10112P-RELATED"/>
    <property type="match status" value="1"/>
</dbReference>
<evidence type="ECO:0000313" key="8">
    <source>
        <dbReference type="EMBL" id="CEK82374.1"/>
    </source>
</evidence>
<proteinExistence type="inferred from homology"/>
<sequence length="510" mass="56220">MAYCGVPTLTCVIMLLLLAALYAEVSSSIDDNGVLESEHINKRSVGDAGTLNAISRGLPGRNTNRGQTRTRRPPTSNNITRGPRTRPGSGSQVNARRPRPESGRRPRPESNNDGLPAGVNRQMLRRAAKIHNASTPFAARLFQIVANRPLSNIVISPLSVHTALTMTMLGAKGKTEKEMFATLGFKAAGLRNKMSHQAYKALLASLQNVNIKIKLSTANAVYVKPSIPLENSFRQGLVQWYNASFDSFQLDHPRGPENPINSWVSNVTSNKIQNLLPAGSITPLTALVLINAIYFKAPWAKPFTGVTRPGEFRSLADGVQMIDTMTTVNTYRYADHHNTEVIELLYEGDRLAMYILLPNASSNITSLQQKLTNSGRPGHNTIDPFFENLRPEYLRLFLPKFKIDNNAVNLNEPLKEMGIVEAFNDKKANFTGISSRGDLYINSVLHKAFIDVNENGTEAAAATAVIIGIRSALPRQTREVKVDRPFMFVIRDNVLKEILFLGAFVSSGQQ</sequence>
<dbReference type="EMBL" id="HACG01035507">
    <property type="protein sequence ID" value="CEK82372.1"/>
    <property type="molecule type" value="Transcribed_RNA"/>
</dbReference>
<dbReference type="Gene3D" id="3.30.497.10">
    <property type="entry name" value="Antithrombin, subunit I, domain 2"/>
    <property type="match status" value="1"/>
</dbReference>
<gene>
    <name evidence="6" type="primary">ORF131117</name>
    <name evidence="7" type="synonym">ORF131125</name>
    <name evidence="8" type="synonym">ORF131135</name>
</gene>
<dbReference type="GO" id="GO:0004867">
    <property type="term" value="F:serine-type endopeptidase inhibitor activity"/>
    <property type="evidence" value="ECO:0007669"/>
    <property type="project" value="InterPro"/>
</dbReference>
<protein>
    <recommendedName>
        <fullName evidence="5">Serpin domain-containing protein</fullName>
    </recommendedName>
</protein>
<dbReference type="InterPro" id="IPR042185">
    <property type="entry name" value="Serpin_sf_2"/>
</dbReference>
<evidence type="ECO:0000259" key="5">
    <source>
        <dbReference type="SMART" id="SM00093"/>
    </source>
</evidence>
<accession>A0A0B7AP59</accession>
<dbReference type="InterPro" id="IPR000215">
    <property type="entry name" value="Serpin_fam"/>
</dbReference>
<feature type="signal peptide" evidence="4">
    <location>
        <begin position="1"/>
        <end position="23"/>
    </location>
</feature>
<feature type="region of interest" description="Disordered" evidence="3">
    <location>
        <begin position="46"/>
        <end position="119"/>
    </location>
</feature>
<dbReference type="EMBL" id="HACG01035509">
    <property type="protein sequence ID" value="CEK82374.1"/>
    <property type="molecule type" value="Transcribed_RNA"/>
</dbReference>
<name>A0A0B7AP59_9EUPU</name>
<feature type="chain" id="PRO_5007391725" description="Serpin domain-containing protein" evidence="4">
    <location>
        <begin position="24"/>
        <end position="510"/>
    </location>
</feature>
<comment type="similarity">
    <text evidence="1 2">Belongs to the serpin family.</text>
</comment>
<evidence type="ECO:0000313" key="7">
    <source>
        <dbReference type="EMBL" id="CEK82373.1"/>
    </source>
</evidence>
<dbReference type="InterPro" id="IPR023796">
    <property type="entry name" value="Serpin_dom"/>
</dbReference>
<dbReference type="InterPro" id="IPR042178">
    <property type="entry name" value="Serpin_sf_1"/>
</dbReference>
<evidence type="ECO:0000256" key="1">
    <source>
        <dbReference type="ARBA" id="ARBA00009500"/>
    </source>
</evidence>
<dbReference type="InterPro" id="IPR023795">
    <property type="entry name" value="Serpin_CS"/>
</dbReference>
<evidence type="ECO:0000256" key="2">
    <source>
        <dbReference type="RuleBase" id="RU000411"/>
    </source>
</evidence>
<dbReference type="InterPro" id="IPR036186">
    <property type="entry name" value="Serpin_sf"/>
</dbReference>
<dbReference type="Gene3D" id="2.30.39.10">
    <property type="entry name" value="Alpha-1-antitrypsin, domain 1"/>
    <property type="match status" value="1"/>
</dbReference>
<keyword evidence="4" id="KW-0732">Signal</keyword>